<dbReference type="GO" id="GO:0005739">
    <property type="term" value="C:mitochondrion"/>
    <property type="evidence" value="ECO:0007669"/>
    <property type="project" value="TreeGrafter"/>
</dbReference>
<organism evidence="11 12">
    <name type="scientific">Cryptococcus amylolentus CBS 6039</name>
    <dbReference type="NCBI Taxonomy" id="1295533"/>
    <lineage>
        <taxon>Eukaryota</taxon>
        <taxon>Fungi</taxon>
        <taxon>Dikarya</taxon>
        <taxon>Basidiomycota</taxon>
        <taxon>Agaricomycotina</taxon>
        <taxon>Tremellomycetes</taxon>
        <taxon>Tremellales</taxon>
        <taxon>Cryptococcaceae</taxon>
        <taxon>Cryptococcus</taxon>
    </lineage>
</organism>
<evidence type="ECO:0000256" key="7">
    <source>
        <dbReference type="ARBA" id="ARBA00022840"/>
    </source>
</evidence>
<keyword evidence="3" id="KW-0808">Transferase</keyword>
<comment type="cofactor">
    <cofactor evidence="1">
        <name>Mg(2+)</name>
        <dbReference type="ChEBI" id="CHEBI:18420"/>
    </cofactor>
</comment>
<dbReference type="OrthoDB" id="10254721at2759"/>
<comment type="similarity">
    <text evidence="2">Belongs to the SELO family.</text>
</comment>
<keyword evidence="7" id="KW-0067">ATP-binding</keyword>
<sequence length="707" mass="78020">MPVPIDSLPLPTTILPLQHVLPRLPLPKTPSAQRRSTIFKSSTDGIWAPVTPLWAPWPIRLSPEEAVAMGYDPANPEGLGVDEILGRWDPVDSSPVESKANGLIMKSSRRRLEMEPIILAVSSRALQEVLPALDPGDILSITRSGTFPDSPNAARDSIINILSTRKVLSSATYGPWSTRYAGHQFGAWAGQLGDGRAVSVLETESKQGGRQEIQLKGAGRTPFSRTDDGLAPLKGGLKEFLGSEATAALGIPTTRALALHTHPLSTLPVFRNSSLSPASILARVSPSFIRIGHFEALNPPEGGRGGRQVFLGLGTGSGGEGEEWVDNQAEKEEDEAQEGDPKERVIGNLEGLRDLALYMKALMGFSDSGLESWKSWIFKIIELNAKMVAKWQVYGYMNGVINTDNVTLLGLTIDYGPFAYMEVFDEGHICNEDDTSGMYAYRHQPSRILFALQKFAISIAPLVGYLHLNDGALPQGYTKGSSKEDVKEWATKGEEVMKGWNWEEEYWSVEKGQELDGWRARLGLKTVQESDQKRIKGLLSLLHDHRLDFHSSLRTLAYFDPIKASSDSEEGDYLPDFARRLLQEAGRGKGTHEDKIKELEKWLAEYATRAGTAQERAAWSSSSSDFLPTRLASFLSFNPSFVLRPSILSSLGEKVEVLLTAPYKDATSKDDLDNEKVERGIGEARREICNVLERASDPFRDWNEDKS</sequence>
<evidence type="ECO:0000256" key="4">
    <source>
        <dbReference type="ARBA" id="ARBA00022695"/>
    </source>
</evidence>
<dbReference type="GO" id="GO:0070733">
    <property type="term" value="F:AMPylase activity"/>
    <property type="evidence" value="ECO:0007669"/>
    <property type="project" value="TreeGrafter"/>
</dbReference>
<protein>
    <recommendedName>
        <fullName evidence="9">Selenoprotein O</fullName>
    </recommendedName>
</protein>
<name>A0A1E3H8X9_9TREE</name>
<evidence type="ECO:0000256" key="3">
    <source>
        <dbReference type="ARBA" id="ARBA00022679"/>
    </source>
</evidence>
<reference evidence="11 12" key="1">
    <citation type="submission" date="2016-06" db="EMBL/GenBank/DDBJ databases">
        <title>Evolution of pathogenesis and genome organization in the Tremellales.</title>
        <authorList>
            <person name="Cuomo C."/>
            <person name="Litvintseva A."/>
            <person name="Heitman J."/>
            <person name="Chen Y."/>
            <person name="Sun S."/>
            <person name="Springer D."/>
            <person name="Dromer F."/>
            <person name="Young S."/>
            <person name="Zeng Q."/>
            <person name="Chapman S."/>
            <person name="Gujja S."/>
            <person name="Saif S."/>
            <person name="Birren B."/>
        </authorList>
    </citation>
    <scope>NUCLEOTIDE SEQUENCE [LARGE SCALE GENOMIC DNA]</scope>
    <source>
        <strain evidence="11 12">CBS 6039</strain>
    </source>
</reference>
<accession>A0A1E3H8X9</accession>
<keyword evidence="8" id="KW-0460">Magnesium</keyword>
<evidence type="ECO:0000256" key="10">
    <source>
        <dbReference type="SAM" id="MobiDB-lite"/>
    </source>
</evidence>
<dbReference type="GO" id="GO:0046872">
    <property type="term" value="F:metal ion binding"/>
    <property type="evidence" value="ECO:0007669"/>
    <property type="project" value="UniProtKB-KW"/>
</dbReference>
<dbReference type="GO" id="GO:0005524">
    <property type="term" value="F:ATP binding"/>
    <property type="evidence" value="ECO:0007669"/>
    <property type="project" value="UniProtKB-KW"/>
</dbReference>
<dbReference type="EMBL" id="AWGJ01000014">
    <property type="protein sequence ID" value="ODN72763.1"/>
    <property type="molecule type" value="Genomic_DNA"/>
</dbReference>
<evidence type="ECO:0000256" key="9">
    <source>
        <dbReference type="ARBA" id="ARBA00031547"/>
    </source>
</evidence>
<dbReference type="InterPro" id="IPR003846">
    <property type="entry name" value="SelO"/>
</dbReference>
<feature type="compositionally biased region" description="Acidic residues" evidence="10">
    <location>
        <begin position="320"/>
        <end position="338"/>
    </location>
</feature>
<dbReference type="STRING" id="1295533.A0A1E3H8X9"/>
<evidence type="ECO:0000313" key="12">
    <source>
        <dbReference type="Proteomes" id="UP000094065"/>
    </source>
</evidence>
<keyword evidence="6" id="KW-0547">Nucleotide-binding</keyword>
<evidence type="ECO:0000256" key="2">
    <source>
        <dbReference type="ARBA" id="ARBA00009747"/>
    </source>
</evidence>
<evidence type="ECO:0000256" key="8">
    <source>
        <dbReference type="ARBA" id="ARBA00022842"/>
    </source>
</evidence>
<dbReference type="Pfam" id="PF02696">
    <property type="entry name" value="SelO"/>
    <property type="match status" value="2"/>
</dbReference>
<dbReference type="GeneID" id="30159507"/>
<dbReference type="AlphaFoldDB" id="A0A1E3H8X9"/>
<evidence type="ECO:0000256" key="6">
    <source>
        <dbReference type="ARBA" id="ARBA00022741"/>
    </source>
</evidence>
<evidence type="ECO:0000256" key="5">
    <source>
        <dbReference type="ARBA" id="ARBA00022723"/>
    </source>
</evidence>
<dbReference type="PANTHER" id="PTHR32057:SF14">
    <property type="entry name" value="PROTEIN ADENYLYLTRANSFERASE SELO, MITOCHONDRIAL"/>
    <property type="match status" value="1"/>
</dbReference>
<gene>
    <name evidence="11" type="ORF">L202_08198</name>
</gene>
<dbReference type="PANTHER" id="PTHR32057">
    <property type="entry name" value="PROTEIN ADENYLYLTRANSFERASE SELO, MITOCHONDRIAL"/>
    <property type="match status" value="1"/>
</dbReference>
<evidence type="ECO:0000256" key="1">
    <source>
        <dbReference type="ARBA" id="ARBA00001946"/>
    </source>
</evidence>
<keyword evidence="4" id="KW-0548">Nucleotidyltransferase</keyword>
<proteinExistence type="inferred from homology"/>
<evidence type="ECO:0000313" key="11">
    <source>
        <dbReference type="EMBL" id="ODN72763.1"/>
    </source>
</evidence>
<comment type="caution">
    <text evidence="11">The sequence shown here is derived from an EMBL/GenBank/DDBJ whole genome shotgun (WGS) entry which is preliminary data.</text>
</comment>
<dbReference type="Proteomes" id="UP000094065">
    <property type="component" value="Unassembled WGS sequence"/>
</dbReference>
<keyword evidence="5" id="KW-0479">Metal-binding</keyword>
<keyword evidence="12" id="KW-1185">Reference proteome</keyword>
<feature type="region of interest" description="Disordered" evidence="10">
    <location>
        <begin position="317"/>
        <end position="342"/>
    </location>
</feature>
<dbReference type="RefSeq" id="XP_018988704.1">
    <property type="nucleotide sequence ID" value="XM_019143041.1"/>
</dbReference>